<dbReference type="GO" id="GO:0008999">
    <property type="term" value="F:protein-N-terminal-alanine acetyltransferase activity"/>
    <property type="evidence" value="ECO:0007669"/>
    <property type="project" value="UniProtKB-EC"/>
</dbReference>
<keyword evidence="3" id="KW-1185">Reference proteome</keyword>
<keyword evidence="2" id="KW-0012">Acyltransferase</keyword>
<dbReference type="InterPro" id="IPR000182">
    <property type="entry name" value="GNAT_dom"/>
</dbReference>
<accession>A0ABU0GPY0</accession>
<dbReference type="Gene3D" id="3.40.630.30">
    <property type="match status" value="1"/>
</dbReference>
<gene>
    <name evidence="2" type="ORF">QOZ98_000231</name>
</gene>
<reference evidence="2 3" key="1">
    <citation type="submission" date="2023-07" db="EMBL/GenBank/DDBJ databases">
        <title>Genomic Encyclopedia of Type Strains, Phase IV (KMG-IV): sequencing the most valuable type-strain genomes for metagenomic binning, comparative biology and taxonomic classification.</title>
        <authorList>
            <person name="Goeker M."/>
        </authorList>
    </citation>
    <scope>NUCLEOTIDE SEQUENCE [LARGE SCALE GENOMIC DNA]</scope>
    <source>
        <strain evidence="2 3">DSM 16419</strain>
    </source>
</reference>
<dbReference type="PANTHER" id="PTHR43792">
    <property type="entry name" value="GNAT FAMILY, PUTATIVE (AFU_ORTHOLOGUE AFUA_3G00765)-RELATED-RELATED"/>
    <property type="match status" value="1"/>
</dbReference>
<dbReference type="Proteomes" id="UP001241988">
    <property type="component" value="Unassembled WGS sequence"/>
</dbReference>
<dbReference type="SUPFAM" id="SSF55729">
    <property type="entry name" value="Acyl-CoA N-acyltransferases (Nat)"/>
    <property type="match status" value="1"/>
</dbReference>
<dbReference type="EMBL" id="JAUSWB010000001">
    <property type="protein sequence ID" value="MDQ0427406.1"/>
    <property type="molecule type" value="Genomic_DNA"/>
</dbReference>
<proteinExistence type="predicted"/>
<dbReference type="PROSITE" id="PS51186">
    <property type="entry name" value="GNAT"/>
    <property type="match status" value="1"/>
</dbReference>
<evidence type="ECO:0000313" key="3">
    <source>
        <dbReference type="Proteomes" id="UP001241988"/>
    </source>
</evidence>
<dbReference type="InterPro" id="IPR051531">
    <property type="entry name" value="N-acetyltransferase"/>
</dbReference>
<comment type="caution">
    <text evidence="2">The sequence shown here is derived from an EMBL/GenBank/DDBJ whole genome shotgun (WGS) entry which is preliminary data.</text>
</comment>
<dbReference type="RefSeq" id="WP_308785718.1">
    <property type="nucleotide sequence ID" value="NZ_JAUSWB010000001.1"/>
</dbReference>
<dbReference type="EC" id="2.3.1.267" evidence="2"/>
<evidence type="ECO:0000259" key="1">
    <source>
        <dbReference type="PROSITE" id="PS51186"/>
    </source>
</evidence>
<dbReference type="Pfam" id="PF13302">
    <property type="entry name" value="Acetyltransf_3"/>
    <property type="match status" value="1"/>
</dbReference>
<name>A0ABU0GPY0_9BACL</name>
<organism evidence="2 3">
    <name type="scientific">Planomicrobium stackebrandtii</name>
    <dbReference type="NCBI Taxonomy" id="253160"/>
    <lineage>
        <taxon>Bacteria</taxon>
        <taxon>Bacillati</taxon>
        <taxon>Bacillota</taxon>
        <taxon>Bacilli</taxon>
        <taxon>Bacillales</taxon>
        <taxon>Caryophanaceae</taxon>
        <taxon>Planomicrobium</taxon>
    </lineage>
</organism>
<sequence length="179" mass="21056">MTTRYLFESERLGFRRWKERDRNPFAAMSADPEVMQYFPRLLCRENADRLIDRFEAHMDEKGYTMWAVEKKEDSSFIGFIGLLEITMDINGQGFAEIGWRLDKRYWKKGFAVEGAQACLAYAFGPLDMTRVFSFTSTLNEPSQTVMKRIGMTKEGEFEHPKLEQGSPLKRHVLYRIDRE</sequence>
<evidence type="ECO:0000313" key="2">
    <source>
        <dbReference type="EMBL" id="MDQ0427406.1"/>
    </source>
</evidence>
<feature type="domain" description="N-acetyltransferase" evidence="1">
    <location>
        <begin position="1"/>
        <end position="179"/>
    </location>
</feature>
<dbReference type="InterPro" id="IPR016181">
    <property type="entry name" value="Acyl_CoA_acyltransferase"/>
</dbReference>
<protein>
    <submittedName>
        <fullName evidence="2">Ribosomal-protein-alanine N-acetyltransferase</fullName>
        <ecNumber evidence="2">2.3.1.267</ecNumber>
    </submittedName>
</protein>
<dbReference type="PANTHER" id="PTHR43792:SF1">
    <property type="entry name" value="N-ACETYLTRANSFERASE DOMAIN-CONTAINING PROTEIN"/>
    <property type="match status" value="1"/>
</dbReference>
<keyword evidence="2" id="KW-0808">Transferase</keyword>